<evidence type="ECO:0000256" key="5">
    <source>
        <dbReference type="ARBA" id="ARBA00022705"/>
    </source>
</evidence>
<evidence type="ECO:0000256" key="2">
    <source>
        <dbReference type="ARBA" id="ARBA00012417"/>
    </source>
</evidence>
<evidence type="ECO:0000256" key="1">
    <source>
        <dbReference type="ARBA" id="ARBA00007705"/>
    </source>
</evidence>
<comment type="catalytic activity">
    <reaction evidence="8">
        <text>DNA(n) + a 2'-deoxyribonucleoside 5'-triphosphate = DNA(n+1) + diphosphate</text>
        <dbReference type="Rhea" id="RHEA:22508"/>
        <dbReference type="Rhea" id="RHEA-COMP:17339"/>
        <dbReference type="Rhea" id="RHEA-COMP:17340"/>
        <dbReference type="ChEBI" id="CHEBI:33019"/>
        <dbReference type="ChEBI" id="CHEBI:61560"/>
        <dbReference type="ChEBI" id="CHEBI:173112"/>
        <dbReference type="EC" id="2.7.7.7"/>
    </reaction>
</comment>
<dbReference type="PANTHER" id="PTHR10133">
    <property type="entry name" value="DNA POLYMERASE I"/>
    <property type="match status" value="1"/>
</dbReference>
<dbReference type="SMART" id="SM00482">
    <property type="entry name" value="POLAc"/>
    <property type="match status" value="1"/>
</dbReference>
<dbReference type="GO" id="GO:0003887">
    <property type="term" value="F:DNA-directed DNA polymerase activity"/>
    <property type="evidence" value="ECO:0007669"/>
    <property type="project" value="UniProtKB-KW"/>
</dbReference>
<dbReference type="EMBL" id="FQVL01000011">
    <property type="protein sequence ID" value="SHF23741.1"/>
    <property type="molecule type" value="Genomic_DNA"/>
</dbReference>
<dbReference type="GO" id="GO:0006261">
    <property type="term" value="P:DNA-templated DNA replication"/>
    <property type="evidence" value="ECO:0007669"/>
    <property type="project" value="InterPro"/>
</dbReference>
<dbReference type="InterPro" id="IPR019760">
    <property type="entry name" value="DNA-dir_DNA_pol_A_CS"/>
</dbReference>
<sequence>MQVLSIDIETYSSFDLRQCGVHRYVETEDFEILLFAYAVDDAPIQIVDLAQGELIPAPILEALTNPNVIKTAFNAAFERTCIAKFFDLPMPPEQWRCTQAHALMLGLPRSLKEVASVFYLEKDPRGQSLIRYFSIPCKPTKANGGRTRNHPHHDLSKWESFKEYCKQDVAVERDIRRKLERYPMPENEQSLWVIDQRINDQGIRLDRKLVESAIQFDAQTQDRLEDEAKRLTGLENPNSLIQLKQWLKDQKVNIDHLTKKNVPEWIEKTDGTVQRMLQIRQALSKTSIKKYQAMNRVMGIDDRARGLFQFYGANRTGRWAGRLIQVQNLPRNKISDLNLARELLLEDAYEDIELLYGSPSEVLSQLVRTAFVASPGNRLLVSDFSAIEARVIAWLAGEQWRLDVFKTHGKIYEASASQMFRVPIESITKGSELRQKGKVAELALGYQGSVGALKQMGALEMGLSEEELFELVSRWRKANLRIVQFWRDVENAALRAIKEVTTVSLPKGLAFQYEPGMLFLRLPSGRRLAYVRPCVDKDDQLNKDFLTYKIGSQREKTYGGKLVENIVQAVARDCLAESMLRLDQAGYNMVMHVHDEIVADQAHGSIKEMSAIMSEPIPWAPGLPLAAEGFMSAYYKKE</sequence>
<dbReference type="Proteomes" id="UP000184476">
    <property type="component" value="Unassembled WGS sequence"/>
</dbReference>
<organism evidence="10 11">
    <name type="scientific">Seinonella peptonophila</name>
    <dbReference type="NCBI Taxonomy" id="112248"/>
    <lineage>
        <taxon>Bacteria</taxon>
        <taxon>Bacillati</taxon>
        <taxon>Bacillota</taxon>
        <taxon>Bacilli</taxon>
        <taxon>Bacillales</taxon>
        <taxon>Thermoactinomycetaceae</taxon>
        <taxon>Seinonella</taxon>
    </lineage>
</organism>
<feature type="domain" description="DNA-directed DNA polymerase family A palm" evidence="9">
    <location>
        <begin position="364"/>
        <end position="605"/>
    </location>
</feature>
<reference evidence="10 11" key="1">
    <citation type="submission" date="2016-11" db="EMBL/GenBank/DDBJ databases">
        <authorList>
            <person name="Jaros S."/>
            <person name="Januszkiewicz K."/>
            <person name="Wedrychowicz H."/>
        </authorList>
    </citation>
    <scope>NUCLEOTIDE SEQUENCE [LARGE SCALE GENOMIC DNA]</scope>
    <source>
        <strain evidence="10 11">DSM 44666</strain>
    </source>
</reference>
<protein>
    <recommendedName>
        <fullName evidence="2">DNA-directed DNA polymerase</fullName>
        <ecNumber evidence="2">2.7.7.7</ecNumber>
    </recommendedName>
</protein>
<dbReference type="RefSeq" id="WP_073156391.1">
    <property type="nucleotide sequence ID" value="NZ_FQVL01000011.1"/>
</dbReference>
<evidence type="ECO:0000256" key="6">
    <source>
        <dbReference type="ARBA" id="ARBA00022932"/>
    </source>
</evidence>
<keyword evidence="11" id="KW-1185">Reference proteome</keyword>
<dbReference type="InterPro" id="IPR002298">
    <property type="entry name" value="DNA_polymerase_A"/>
</dbReference>
<evidence type="ECO:0000256" key="7">
    <source>
        <dbReference type="ARBA" id="ARBA00023125"/>
    </source>
</evidence>
<dbReference type="PROSITE" id="PS00447">
    <property type="entry name" value="DNA_POLYMERASE_A"/>
    <property type="match status" value="1"/>
</dbReference>
<keyword evidence="5" id="KW-0235">DNA replication</keyword>
<dbReference type="OrthoDB" id="9764911at2"/>
<proteinExistence type="inferred from homology"/>
<dbReference type="STRING" id="112248.SAMN05444392_11181"/>
<evidence type="ECO:0000256" key="8">
    <source>
        <dbReference type="ARBA" id="ARBA00049244"/>
    </source>
</evidence>
<keyword evidence="6" id="KW-0239">DNA-directed DNA polymerase</keyword>
<dbReference type="InterPro" id="IPR043502">
    <property type="entry name" value="DNA/RNA_pol_sf"/>
</dbReference>
<dbReference type="EC" id="2.7.7.7" evidence="2"/>
<dbReference type="Gene3D" id="1.10.150.20">
    <property type="entry name" value="5' to 3' exonuclease, C-terminal subdomain"/>
    <property type="match status" value="1"/>
</dbReference>
<accession>A0A1M5A0J9</accession>
<dbReference type="AlphaFoldDB" id="A0A1M5A0J9"/>
<dbReference type="InterPro" id="IPR001098">
    <property type="entry name" value="DNA-dir_DNA_pol_A_palm_dom"/>
</dbReference>
<evidence type="ECO:0000256" key="4">
    <source>
        <dbReference type="ARBA" id="ARBA00022695"/>
    </source>
</evidence>
<comment type="similarity">
    <text evidence="1">Belongs to the DNA polymerase type-A family.</text>
</comment>
<dbReference type="InterPro" id="IPR012337">
    <property type="entry name" value="RNaseH-like_sf"/>
</dbReference>
<dbReference type="GO" id="GO:0006302">
    <property type="term" value="P:double-strand break repair"/>
    <property type="evidence" value="ECO:0007669"/>
    <property type="project" value="TreeGrafter"/>
</dbReference>
<dbReference type="SUPFAM" id="SSF53098">
    <property type="entry name" value="Ribonuclease H-like"/>
    <property type="match status" value="1"/>
</dbReference>
<dbReference type="Pfam" id="PF00476">
    <property type="entry name" value="DNA_pol_A"/>
    <property type="match status" value="1"/>
</dbReference>
<dbReference type="GO" id="GO:0003677">
    <property type="term" value="F:DNA binding"/>
    <property type="evidence" value="ECO:0007669"/>
    <property type="project" value="UniProtKB-KW"/>
</dbReference>
<dbReference type="PANTHER" id="PTHR10133:SF27">
    <property type="entry name" value="DNA POLYMERASE NU"/>
    <property type="match status" value="1"/>
</dbReference>
<evidence type="ECO:0000313" key="11">
    <source>
        <dbReference type="Proteomes" id="UP000184476"/>
    </source>
</evidence>
<name>A0A1M5A0J9_9BACL</name>
<gene>
    <name evidence="10" type="ORF">SAMN05444392_11181</name>
</gene>
<keyword evidence="7" id="KW-0238">DNA-binding</keyword>
<keyword evidence="4" id="KW-0548">Nucleotidyltransferase</keyword>
<evidence type="ECO:0000313" key="10">
    <source>
        <dbReference type="EMBL" id="SHF23741.1"/>
    </source>
</evidence>
<keyword evidence="3" id="KW-0808">Transferase</keyword>
<dbReference type="SUPFAM" id="SSF56672">
    <property type="entry name" value="DNA/RNA polymerases"/>
    <property type="match status" value="1"/>
</dbReference>
<dbReference type="CDD" id="cd08642">
    <property type="entry name" value="DNA_pol_A_pol_I_A"/>
    <property type="match status" value="1"/>
</dbReference>
<evidence type="ECO:0000259" key="9">
    <source>
        <dbReference type="SMART" id="SM00482"/>
    </source>
</evidence>
<evidence type="ECO:0000256" key="3">
    <source>
        <dbReference type="ARBA" id="ARBA00022679"/>
    </source>
</evidence>